<accession>A0A183DCW2</accession>
<evidence type="ECO:0000313" key="4">
    <source>
        <dbReference type="Proteomes" id="UP000271098"/>
    </source>
</evidence>
<dbReference type="GO" id="GO:0016787">
    <property type="term" value="F:hydrolase activity"/>
    <property type="evidence" value="ECO:0007669"/>
    <property type="project" value="UniProtKB-KW"/>
</dbReference>
<dbReference type="Proteomes" id="UP000271098">
    <property type="component" value="Unassembled WGS sequence"/>
</dbReference>
<dbReference type="GO" id="GO:0005737">
    <property type="term" value="C:cytoplasm"/>
    <property type="evidence" value="ECO:0007669"/>
    <property type="project" value="TreeGrafter"/>
</dbReference>
<evidence type="ECO:0000313" key="3">
    <source>
        <dbReference type="EMBL" id="VDK55136.1"/>
    </source>
</evidence>
<dbReference type="PANTHER" id="PTHR44533">
    <property type="entry name" value="DEAD/H RNA HELICASE, PUTATIVE-RELATED"/>
    <property type="match status" value="1"/>
</dbReference>
<dbReference type="InterPro" id="IPR052431">
    <property type="entry name" value="SKI2_subfamily_helicases"/>
</dbReference>
<evidence type="ECO:0000256" key="2">
    <source>
        <dbReference type="ARBA" id="ARBA00022806"/>
    </source>
</evidence>
<gene>
    <name evidence="3" type="ORF">GPUH_LOCUS6556</name>
</gene>
<keyword evidence="1" id="KW-0378">Hydrolase</keyword>
<reference evidence="3 4" key="2">
    <citation type="submission" date="2018-11" db="EMBL/GenBank/DDBJ databases">
        <authorList>
            <consortium name="Pathogen Informatics"/>
        </authorList>
    </citation>
    <scope>NUCLEOTIDE SEQUENCE [LARGE SCALE GENOMIC DNA]</scope>
</reference>
<keyword evidence="2" id="KW-0547">Nucleotide-binding</keyword>
<dbReference type="EMBL" id="UYRT01015612">
    <property type="protein sequence ID" value="VDK55136.1"/>
    <property type="molecule type" value="Genomic_DNA"/>
</dbReference>
<organism evidence="5">
    <name type="scientific">Gongylonema pulchrum</name>
    <dbReference type="NCBI Taxonomy" id="637853"/>
    <lineage>
        <taxon>Eukaryota</taxon>
        <taxon>Metazoa</taxon>
        <taxon>Ecdysozoa</taxon>
        <taxon>Nematoda</taxon>
        <taxon>Chromadorea</taxon>
        <taxon>Rhabditida</taxon>
        <taxon>Spirurina</taxon>
        <taxon>Spiruromorpha</taxon>
        <taxon>Spiruroidea</taxon>
        <taxon>Gongylonematidae</taxon>
        <taxon>Gongylonema</taxon>
    </lineage>
</organism>
<dbReference type="OrthoDB" id="64767at2759"/>
<protein>
    <submittedName>
        <fullName evidence="5">Tyrosine-protein phosphatase domain-containing protein</fullName>
    </submittedName>
</protein>
<keyword evidence="4" id="KW-1185">Reference proteome</keyword>
<dbReference type="WBParaSite" id="GPUH_0000656201-mRNA-1">
    <property type="protein sequence ID" value="GPUH_0000656201-mRNA-1"/>
    <property type="gene ID" value="GPUH_0000656201"/>
</dbReference>
<dbReference type="AlphaFoldDB" id="A0A183DCW2"/>
<sequence length="132" mass="15648">MPEKCTRLVEDYNNKIERLYREFMRMTNSSHSLQGEVFSLTGNDDSSISMFSSNIVHPFHDNLLFDEAFIPARPLYPVDHRGRKIYLNAYAVDFWRLESKKALERDNGISENKIWQLIHDFSVCYYFVSLKK</sequence>
<name>A0A183DCW2_9BILA</name>
<evidence type="ECO:0000313" key="5">
    <source>
        <dbReference type="WBParaSite" id="GPUH_0000656201-mRNA-1"/>
    </source>
</evidence>
<keyword evidence="2" id="KW-0347">Helicase</keyword>
<evidence type="ECO:0000256" key="1">
    <source>
        <dbReference type="ARBA" id="ARBA00022801"/>
    </source>
</evidence>
<proteinExistence type="predicted"/>
<reference evidence="5" key="1">
    <citation type="submission" date="2016-06" db="UniProtKB">
        <authorList>
            <consortium name="WormBaseParasite"/>
        </authorList>
    </citation>
    <scope>IDENTIFICATION</scope>
</reference>
<dbReference type="PANTHER" id="PTHR44533:SF4">
    <property type="entry name" value="DEAD_H RNA HELICASE, PUTATIVE-RELATED"/>
    <property type="match status" value="1"/>
</dbReference>
<dbReference type="GO" id="GO:0004386">
    <property type="term" value="F:helicase activity"/>
    <property type="evidence" value="ECO:0007669"/>
    <property type="project" value="UniProtKB-KW"/>
</dbReference>
<keyword evidence="2" id="KW-0067">ATP-binding</keyword>